<dbReference type="AlphaFoldDB" id="A0A2M7V4L1"/>
<dbReference type="GO" id="GO:0006402">
    <property type="term" value="P:mRNA catabolic process"/>
    <property type="evidence" value="ECO:0007669"/>
    <property type="project" value="UniProtKB-UniRule"/>
</dbReference>
<dbReference type="SUPFAM" id="SSF109604">
    <property type="entry name" value="HD-domain/PDEase-like"/>
    <property type="match status" value="1"/>
</dbReference>
<keyword evidence="7" id="KW-0175">Coiled coil</keyword>
<dbReference type="PANTHER" id="PTHR12826">
    <property type="entry name" value="RIBONUCLEASE Y"/>
    <property type="match status" value="1"/>
</dbReference>
<sequence>MFFMISTLSLILALVGGLVGLGIGYVLRMKIAKGNATNVEAIAERKLTEAKTKEQQIILEAKEKAIKVIDDAKKEEEERRQELRKMQQRLEHREETFDKKLLEVEDKKSELQEKVEKVKTIEAEMQAKKEEIVEKLATVATYTKDQAKEELLTKIEETAQDDLLNRVRKMENVGAEELEAKAQDIMVCCMQRTASSHASETTASAVNLPSDEMKGRIIGKEGRNIKTIERMTGCEIIIDETPEMLVISSFSPIRRRVCQLAIEKLIKDGRIQPAKIEEYIEEAKRDLAIDLKKSGEVALQEMGIIASDPKLASIVGRLKYRTSYGQNVLNHSLEVGHIAGLIAEEVGMDPAHARKAGFFHDIGKAIDHDTEGAHTEIGKKIMEKFNMHADFAEVCNTHHDTNPPLLLTKLVMAADAISASRTGARRDTYEQYVSRLKELEETAMSFPGIEKVYAIQAGREVRVFVTPEEIDDYAAYNLAKDIARKIESELQYPGEIKVNVIRETRVIEYAR</sequence>
<accession>A0A2M7V4L1</accession>
<feature type="coiled-coil region" evidence="7">
    <location>
        <begin position="58"/>
        <end position="138"/>
    </location>
</feature>
<dbReference type="GO" id="GO:0016787">
    <property type="term" value="F:hydrolase activity"/>
    <property type="evidence" value="ECO:0007669"/>
    <property type="project" value="UniProtKB-KW"/>
</dbReference>
<dbReference type="InterPro" id="IPR022711">
    <property type="entry name" value="RNase_Y_N"/>
</dbReference>
<evidence type="ECO:0000256" key="4">
    <source>
        <dbReference type="ARBA" id="ARBA00022884"/>
    </source>
</evidence>
<dbReference type="InterPro" id="IPR004087">
    <property type="entry name" value="KH_dom"/>
</dbReference>
<gene>
    <name evidence="5 9" type="primary">rny</name>
    <name evidence="9" type="ORF">COX83_01925</name>
</gene>
<comment type="function">
    <text evidence="5">Endoribonuclease that initiates mRNA decay.</text>
</comment>
<dbReference type="EC" id="3.1.-.-" evidence="5 6"/>
<dbReference type="GO" id="GO:0003723">
    <property type="term" value="F:RNA binding"/>
    <property type="evidence" value="ECO:0007669"/>
    <property type="project" value="UniProtKB-UniRule"/>
</dbReference>
<dbReference type="InterPro" id="IPR004088">
    <property type="entry name" value="KH_dom_type_1"/>
</dbReference>
<comment type="caution">
    <text evidence="9">The sequence shown here is derived from an EMBL/GenBank/DDBJ whole genome shotgun (WGS) entry which is preliminary data.</text>
</comment>
<dbReference type="InterPro" id="IPR006674">
    <property type="entry name" value="HD_domain"/>
</dbReference>
<dbReference type="PANTHER" id="PTHR12826:SF15">
    <property type="entry name" value="RIBONUCLEASE Y"/>
    <property type="match status" value="1"/>
</dbReference>
<dbReference type="EMBL" id="PFPI01000025">
    <property type="protein sequence ID" value="PIZ93458.1"/>
    <property type="molecule type" value="Genomic_DNA"/>
</dbReference>
<protein>
    <recommendedName>
        <fullName evidence="5 6">Ribonuclease Y</fullName>
        <shortName evidence="5">RNase Y</shortName>
        <ecNumber evidence="5 6">3.1.-.-</ecNumber>
    </recommendedName>
</protein>
<evidence type="ECO:0000256" key="6">
    <source>
        <dbReference type="NCBIfam" id="TIGR03319"/>
    </source>
</evidence>
<evidence type="ECO:0000256" key="7">
    <source>
        <dbReference type="SAM" id="Coils"/>
    </source>
</evidence>
<dbReference type="NCBIfam" id="TIGR03319">
    <property type="entry name" value="RNase_Y"/>
    <property type="match status" value="1"/>
</dbReference>
<evidence type="ECO:0000256" key="2">
    <source>
        <dbReference type="ARBA" id="ARBA00022759"/>
    </source>
</evidence>
<dbReference type="Gene3D" id="3.30.1370.10">
    <property type="entry name" value="K Homology domain, type 1"/>
    <property type="match status" value="1"/>
</dbReference>
<dbReference type="NCBIfam" id="TIGR00277">
    <property type="entry name" value="HDIG"/>
    <property type="match status" value="1"/>
</dbReference>
<dbReference type="GO" id="GO:0004521">
    <property type="term" value="F:RNA endonuclease activity"/>
    <property type="evidence" value="ECO:0007669"/>
    <property type="project" value="UniProtKB-UniRule"/>
</dbReference>
<dbReference type="InterPro" id="IPR006675">
    <property type="entry name" value="HDIG_dom"/>
</dbReference>
<dbReference type="Gene3D" id="1.10.3210.10">
    <property type="entry name" value="Hypothetical protein af1432"/>
    <property type="match status" value="1"/>
</dbReference>
<dbReference type="CDD" id="cd22431">
    <property type="entry name" value="KH-I_RNaseY"/>
    <property type="match status" value="1"/>
</dbReference>
<proteinExistence type="inferred from homology"/>
<keyword evidence="4 5" id="KW-0694">RNA-binding</keyword>
<dbReference type="InterPro" id="IPR036612">
    <property type="entry name" value="KH_dom_type_1_sf"/>
</dbReference>
<dbReference type="HAMAP" id="MF_00335">
    <property type="entry name" value="RNase_Y"/>
    <property type="match status" value="1"/>
</dbReference>
<dbReference type="Pfam" id="PF12072">
    <property type="entry name" value="RNase_Y_N"/>
    <property type="match status" value="1"/>
</dbReference>
<dbReference type="Pfam" id="PF00013">
    <property type="entry name" value="KH_1"/>
    <property type="match status" value="1"/>
</dbReference>
<evidence type="ECO:0000256" key="3">
    <source>
        <dbReference type="ARBA" id="ARBA00022801"/>
    </source>
</evidence>
<dbReference type="InterPro" id="IPR017705">
    <property type="entry name" value="Ribonuclease_Y"/>
</dbReference>
<evidence type="ECO:0000256" key="1">
    <source>
        <dbReference type="ARBA" id="ARBA00022722"/>
    </source>
</evidence>
<keyword evidence="2 5" id="KW-0255">Endonuclease</keyword>
<dbReference type="SMART" id="SM00471">
    <property type="entry name" value="HDc"/>
    <property type="match status" value="1"/>
</dbReference>
<name>A0A2M7V4L1_9BACT</name>
<dbReference type="Proteomes" id="UP000230078">
    <property type="component" value="Unassembled WGS sequence"/>
</dbReference>
<dbReference type="PROSITE" id="PS50084">
    <property type="entry name" value="KH_TYPE_1"/>
    <property type="match status" value="1"/>
</dbReference>
<evidence type="ECO:0000259" key="8">
    <source>
        <dbReference type="PROSITE" id="PS51831"/>
    </source>
</evidence>
<evidence type="ECO:0000313" key="10">
    <source>
        <dbReference type="Proteomes" id="UP000230078"/>
    </source>
</evidence>
<dbReference type="SMART" id="SM00322">
    <property type="entry name" value="KH"/>
    <property type="match status" value="1"/>
</dbReference>
<evidence type="ECO:0000256" key="5">
    <source>
        <dbReference type="HAMAP-Rule" id="MF_00335"/>
    </source>
</evidence>
<dbReference type="GO" id="GO:0005886">
    <property type="term" value="C:plasma membrane"/>
    <property type="evidence" value="ECO:0007669"/>
    <property type="project" value="UniProtKB-UniRule"/>
</dbReference>
<dbReference type="CDD" id="cd00077">
    <property type="entry name" value="HDc"/>
    <property type="match status" value="1"/>
</dbReference>
<reference evidence="10" key="1">
    <citation type="submission" date="2017-09" db="EMBL/GenBank/DDBJ databases">
        <title>Depth-based differentiation of microbial function through sediment-hosted aquifers and enrichment of novel symbionts in the deep terrestrial subsurface.</title>
        <authorList>
            <person name="Probst A.J."/>
            <person name="Ladd B."/>
            <person name="Jarett J.K."/>
            <person name="Geller-Mcgrath D.E."/>
            <person name="Sieber C.M.K."/>
            <person name="Emerson J.B."/>
            <person name="Anantharaman K."/>
            <person name="Thomas B.C."/>
            <person name="Malmstrom R."/>
            <person name="Stieglmeier M."/>
            <person name="Klingl A."/>
            <person name="Woyke T."/>
            <person name="Ryan C.M."/>
            <person name="Banfield J.F."/>
        </authorList>
    </citation>
    <scope>NUCLEOTIDE SEQUENCE [LARGE SCALE GENOMIC DNA]</scope>
</reference>
<dbReference type="SUPFAM" id="SSF54791">
    <property type="entry name" value="Eukaryotic type KH-domain (KH-domain type I)"/>
    <property type="match status" value="1"/>
</dbReference>
<dbReference type="Pfam" id="PF01966">
    <property type="entry name" value="HD"/>
    <property type="match status" value="1"/>
</dbReference>
<keyword evidence="1 5" id="KW-0540">Nuclease</keyword>
<keyword evidence="3 5" id="KW-0378">Hydrolase</keyword>
<organism evidence="9 10">
    <name type="scientific">Candidatus Magasanikbacteria bacterium CG_4_10_14_0_2_um_filter_41_31</name>
    <dbReference type="NCBI Taxonomy" id="1974639"/>
    <lineage>
        <taxon>Bacteria</taxon>
        <taxon>Candidatus Magasanikiibacteriota</taxon>
    </lineage>
</organism>
<dbReference type="PROSITE" id="PS51831">
    <property type="entry name" value="HD"/>
    <property type="match status" value="1"/>
</dbReference>
<evidence type="ECO:0000313" key="9">
    <source>
        <dbReference type="EMBL" id="PIZ93458.1"/>
    </source>
</evidence>
<dbReference type="InterPro" id="IPR003607">
    <property type="entry name" value="HD/PDEase_dom"/>
</dbReference>
<comment type="similarity">
    <text evidence="5">Belongs to the RNase Y family.</text>
</comment>
<feature type="domain" description="HD" evidence="8">
    <location>
        <begin position="328"/>
        <end position="420"/>
    </location>
</feature>